<dbReference type="Pfam" id="PF14389">
    <property type="entry name" value="Lzipper-MIP1"/>
    <property type="match status" value="1"/>
</dbReference>
<sequence>MKFKELLMEASQQHSNKRHDLEEGVMHLKERLEEEEAIKRTLKAAFDGSVVSLPSMSSLFLPPQCLLSNSFPSLYKN</sequence>
<reference evidence="4" key="2">
    <citation type="submission" date="2025-08" db="UniProtKB">
        <authorList>
            <consortium name="RefSeq"/>
        </authorList>
    </citation>
    <scope>IDENTIFICATION</scope>
    <source>
        <tissue evidence="4">Leaf</tissue>
    </source>
</reference>
<evidence type="ECO:0000259" key="2">
    <source>
        <dbReference type="Pfam" id="PF14389"/>
    </source>
</evidence>
<organism evidence="3 4">
    <name type="scientific">Camelina sativa</name>
    <name type="common">False flax</name>
    <name type="synonym">Myagrum sativum</name>
    <dbReference type="NCBI Taxonomy" id="90675"/>
    <lineage>
        <taxon>Eukaryota</taxon>
        <taxon>Viridiplantae</taxon>
        <taxon>Streptophyta</taxon>
        <taxon>Embryophyta</taxon>
        <taxon>Tracheophyta</taxon>
        <taxon>Spermatophyta</taxon>
        <taxon>Magnoliopsida</taxon>
        <taxon>eudicotyledons</taxon>
        <taxon>Gunneridae</taxon>
        <taxon>Pentapetalae</taxon>
        <taxon>rosids</taxon>
        <taxon>malvids</taxon>
        <taxon>Brassicales</taxon>
        <taxon>Brassicaceae</taxon>
        <taxon>Camelineae</taxon>
        <taxon>Camelina</taxon>
    </lineage>
</organism>
<protein>
    <submittedName>
        <fullName evidence="4">Uncharacterized protein LOC104785463</fullName>
    </submittedName>
</protein>
<feature type="coiled-coil region" evidence="1">
    <location>
        <begin position="18"/>
        <end position="45"/>
    </location>
</feature>
<dbReference type="Proteomes" id="UP000694864">
    <property type="component" value="Chromosome 5"/>
</dbReference>
<dbReference type="InterPro" id="IPR025757">
    <property type="entry name" value="MIP1_Leuzipper"/>
</dbReference>
<evidence type="ECO:0000256" key="1">
    <source>
        <dbReference type="SAM" id="Coils"/>
    </source>
</evidence>
<dbReference type="RefSeq" id="XP_019101242.1">
    <property type="nucleotide sequence ID" value="XM_019245697.1"/>
</dbReference>
<keyword evidence="3" id="KW-1185">Reference proteome</keyword>
<keyword evidence="1" id="KW-0175">Coiled coil</keyword>
<name>A0ABM1RQF4_CAMSA</name>
<evidence type="ECO:0000313" key="4">
    <source>
        <dbReference type="RefSeq" id="XP_019101242.1"/>
    </source>
</evidence>
<evidence type="ECO:0000313" key="3">
    <source>
        <dbReference type="Proteomes" id="UP000694864"/>
    </source>
</evidence>
<gene>
    <name evidence="4" type="primary">LOC104785463</name>
</gene>
<reference evidence="3" key="1">
    <citation type="journal article" date="2014" name="Nat. Commun.">
        <title>The emerging biofuel crop Camelina sativa retains a highly undifferentiated hexaploid genome structure.</title>
        <authorList>
            <person name="Kagale S."/>
            <person name="Koh C."/>
            <person name="Nixon J."/>
            <person name="Bollina V."/>
            <person name="Clarke W.E."/>
            <person name="Tuteja R."/>
            <person name="Spillane C."/>
            <person name="Robinson S.J."/>
            <person name="Links M.G."/>
            <person name="Clarke C."/>
            <person name="Higgins E.E."/>
            <person name="Huebert T."/>
            <person name="Sharpe A.G."/>
            <person name="Parkin I.A."/>
        </authorList>
    </citation>
    <scope>NUCLEOTIDE SEQUENCE [LARGE SCALE GENOMIC DNA]</scope>
    <source>
        <strain evidence="3">cv. DH55</strain>
    </source>
</reference>
<feature type="domain" description="Ternary complex factor MIP1 leucine-zipper" evidence="2">
    <location>
        <begin position="13"/>
        <end position="64"/>
    </location>
</feature>
<proteinExistence type="predicted"/>
<dbReference type="GeneID" id="104785463"/>
<accession>A0ABM1RQF4</accession>